<organism evidence="8">
    <name type="scientific">uncultured Sporomusa sp</name>
    <dbReference type="NCBI Taxonomy" id="307249"/>
    <lineage>
        <taxon>Bacteria</taxon>
        <taxon>Bacillati</taxon>
        <taxon>Bacillota</taxon>
        <taxon>Negativicutes</taxon>
        <taxon>Selenomonadales</taxon>
        <taxon>Sporomusaceae</taxon>
        <taxon>Sporomusa</taxon>
        <taxon>environmental samples</taxon>
    </lineage>
</organism>
<evidence type="ECO:0000313" key="8">
    <source>
        <dbReference type="EMBL" id="SCM82580.1"/>
    </source>
</evidence>
<evidence type="ECO:0000256" key="4">
    <source>
        <dbReference type="ARBA" id="ARBA00023172"/>
    </source>
</evidence>
<accession>A0A212LYL7</accession>
<dbReference type="InterPro" id="IPR028259">
    <property type="entry name" value="AP2-like_int_N"/>
</dbReference>
<dbReference type="EMBL" id="FMJE01000005">
    <property type="protein sequence ID" value="SCM82580.1"/>
    <property type="molecule type" value="Genomic_DNA"/>
</dbReference>
<dbReference type="Gene3D" id="1.10.443.10">
    <property type="entry name" value="Intergrase catalytic core"/>
    <property type="match status" value="1"/>
</dbReference>
<dbReference type="PANTHER" id="PTHR30629:SF2">
    <property type="entry name" value="PROPHAGE INTEGRASE INTS-RELATED"/>
    <property type="match status" value="1"/>
</dbReference>
<dbReference type="InterPro" id="IPR010998">
    <property type="entry name" value="Integrase_recombinase_N"/>
</dbReference>
<evidence type="ECO:0000259" key="7">
    <source>
        <dbReference type="PROSITE" id="PS51900"/>
    </source>
</evidence>
<keyword evidence="2" id="KW-0229">DNA integration</keyword>
<protein>
    <submittedName>
        <fullName evidence="8">Prophage LambdaCh01 site-specific recombinase phage integrase family protein</fullName>
    </submittedName>
</protein>
<dbReference type="Pfam" id="PF14659">
    <property type="entry name" value="Phage_int_SAM_3"/>
    <property type="match status" value="1"/>
</dbReference>
<dbReference type="InterPro" id="IPR002104">
    <property type="entry name" value="Integrase_catalytic"/>
</dbReference>
<dbReference type="GO" id="GO:0003677">
    <property type="term" value="F:DNA binding"/>
    <property type="evidence" value="ECO:0007669"/>
    <property type="project" value="UniProtKB-UniRule"/>
</dbReference>
<reference evidence="8" key="1">
    <citation type="submission" date="2016-08" db="EMBL/GenBank/DDBJ databases">
        <authorList>
            <person name="Seilhamer J.J."/>
        </authorList>
    </citation>
    <scope>NUCLEOTIDE SEQUENCE</scope>
    <source>
        <strain evidence="8">86</strain>
    </source>
</reference>
<keyword evidence="4" id="KW-0233">DNA recombination</keyword>
<dbReference type="PROSITE" id="PS51898">
    <property type="entry name" value="TYR_RECOMBINASE"/>
    <property type="match status" value="1"/>
</dbReference>
<dbReference type="GO" id="GO:0006310">
    <property type="term" value="P:DNA recombination"/>
    <property type="evidence" value="ECO:0007669"/>
    <property type="project" value="UniProtKB-KW"/>
</dbReference>
<proteinExistence type="inferred from homology"/>
<dbReference type="AlphaFoldDB" id="A0A212LYL7"/>
<sequence>MQGTIKERIRKNARDRQGRIRKELKVYDVKFRYTDNLTGESKETTKRGFLTKGEAEAFLLDLNNKLTTNTYLGDKPLLMSDYLTDWLEIYVKVNLRRTTYVGYKRIIEKHLIPHLGRFDIKKITSTEIDKMYAWLLQSGRVDGNGGLSAKTVLYTHRVLNEAMEHAVRKRLIYHNPVKTITNVPKPKRFKGNVYSADEILHLLELVKGTQFEIPVALAAICGLRRGECLALTEDDIDFDSKTISIYKQFLDLDNKATLGDPKSEESNRIISAPPEVFDIIKRHIECNAQKKEMLGEAYEDNRLLVCHDDGKPIRPVYFTKNFTRMIKRDKLKPIRFHDLRHSCASLMLRSGVAMKTASLILGHSAIGITADLYTHVMEDTKKEAAIQIGKEIFGTIEDGCAVQ</sequence>
<dbReference type="InterPro" id="IPR044068">
    <property type="entry name" value="CB"/>
</dbReference>
<evidence type="ECO:0000256" key="2">
    <source>
        <dbReference type="ARBA" id="ARBA00022908"/>
    </source>
</evidence>
<evidence type="ECO:0000256" key="3">
    <source>
        <dbReference type="ARBA" id="ARBA00023125"/>
    </source>
</evidence>
<dbReference type="SUPFAM" id="SSF56349">
    <property type="entry name" value="DNA breaking-rejoining enzymes"/>
    <property type="match status" value="1"/>
</dbReference>
<dbReference type="InterPro" id="IPR050808">
    <property type="entry name" value="Phage_Integrase"/>
</dbReference>
<evidence type="ECO:0000256" key="5">
    <source>
        <dbReference type="PROSITE-ProRule" id="PRU01248"/>
    </source>
</evidence>
<dbReference type="InterPro" id="IPR011010">
    <property type="entry name" value="DNA_brk_join_enz"/>
</dbReference>
<evidence type="ECO:0000256" key="1">
    <source>
        <dbReference type="ARBA" id="ARBA00008857"/>
    </source>
</evidence>
<dbReference type="InterPro" id="IPR013762">
    <property type="entry name" value="Integrase-like_cat_sf"/>
</dbReference>
<dbReference type="PROSITE" id="PS51900">
    <property type="entry name" value="CB"/>
    <property type="match status" value="1"/>
</dbReference>
<feature type="domain" description="Core-binding (CB)" evidence="7">
    <location>
        <begin position="77"/>
        <end position="167"/>
    </location>
</feature>
<dbReference type="Pfam" id="PF14657">
    <property type="entry name" value="Arm-DNA-bind_4"/>
    <property type="match status" value="1"/>
</dbReference>
<dbReference type="PANTHER" id="PTHR30629">
    <property type="entry name" value="PROPHAGE INTEGRASE"/>
    <property type="match status" value="1"/>
</dbReference>
<dbReference type="InterPro" id="IPR004107">
    <property type="entry name" value="Integrase_SAM-like_N"/>
</dbReference>
<keyword evidence="3 5" id="KW-0238">DNA-binding</keyword>
<name>A0A212LYL7_9FIRM</name>
<evidence type="ECO:0000259" key="6">
    <source>
        <dbReference type="PROSITE" id="PS51898"/>
    </source>
</evidence>
<comment type="similarity">
    <text evidence="1">Belongs to the 'phage' integrase family.</text>
</comment>
<dbReference type="GO" id="GO:0015074">
    <property type="term" value="P:DNA integration"/>
    <property type="evidence" value="ECO:0007669"/>
    <property type="project" value="UniProtKB-KW"/>
</dbReference>
<dbReference type="CDD" id="cd01189">
    <property type="entry name" value="INT_ICEBs1_C_like"/>
    <property type="match status" value="1"/>
</dbReference>
<feature type="domain" description="Tyr recombinase" evidence="6">
    <location>
        <begin position="188"/>
        <end position="386"/>
    </location>
</feature>
<gene>
    <name evidence="8" type="ORF">KL86SPO_50351</name>
</gene>
<dbReference type="Gene3D" id="1.10.150.130">
    <property type="match status" value="1"/>
</dbReference>
<dbReference type="RefSeq" id="WP_288185232.1">
    <property type="nucleotide sequence ID" value="NZ_LT608335.1"/>
</dbReference>
<dbReference type="Pfam" id="PF00589">
    <property type="entry name" value="Phage_integrase"/>
    <property type="match status" value="1"/>
</dbReference>